<dbReference type="RefSeq" id="XP_038820465.1">
    <property type="nucleotide sequence ID" value="XM_038964537.1"/>
</dbReference>
<dbReference type="InterPro" id="IPR001846">
    <property type="entry name" value="VWF_type-D"/>
</dbReference>
<dbReference type="KEGG" id="snh:120020912"/>
<reference evidence="11" key="1">
    <citation type="submission" date="2025-08" db="UniProtKB">
        <authorList>
            <consortium name="RefSeq"/>
        </authorList>
    </citation>
    <scope>IDENTIFICATION</scope>
    <source>
        <tissue evidence="11">White muscle</tissue>
    </source>
</reference>
<dbReference type="PANTHER" id="PTHR46698:SF2">
    <property type="entry name" value="KIELIN_CHORDIN-LIKE PROTEIN"/>
    <property type="match status" value="1"/>
</dbReference>
<evidence type="ECO:0000256" key="6">
    <source>
        <dbReference type="SAM" id="MobiDB-lite"/>
    </source>
</evidence>
<evidence type="ECO:0000313" key="10">
    <source>
        <dbReference type="Proteomes" id="UP000808372"/>
    </source>
</evidence>
<dbReference type="Gene3D" id="6.20.200.20">
    <property type="match status" value="18"/>
</dbReference>
<evidence type="ECO:0000259" key="9">
    <source>
        <dbReference type="PROSITE" id="PS51233"/>
    </source>
</evidence>
<evidence type="ECO:0000256" key="4">
    <source>
        <dbReference type="ARBA" id="ARBA00022737"/>
    </source>
</evidence>
<dbReference type="Pfam" id="PF00093">
    <property type="entry name" value="VWC"/>
    <property type="match status" value="11"/>
</dbReference>
<keyword evidence="3 7" id="KW-0732">Signal</keyword>
<sequence length="2106" mass="229017">MEVRWLKTLLCVLSVCSSLRAHPIDQNHENVIDLLEALNMSRPLKGVSKVQGKWPGTQAYKLRPRSPHLTLPEQYSHYLVSSLQGSLGIHLMGRQGADSSGNLLSFSSSSSSSPLLQLYSSTRSKSLRLDHQAGSEGQELASVLFPGGSPFSGGGWVRLALALEAGRVSLFVDCREAVVIQRDKEERVKLQLPPDLVITLASTQGDMESKFTGYVQTAEISTRAYQRRPWQCDNITDSLHGPPHAQLNNSAPVDRVDSGPGLEPQQDIANYQPHNPSLHPHHPQGDQPQRGGVFLGPPAPHGVRPVSQSQGEDRLRGLEERLEGLERMLDMVKAQNVDLQARVQYLEGCECVRRGCVWEGRQVEEGDRWETHRNTFCTCTSGQVTCSAPTDGCKLDGRPYNSSINTIDGCQTCTCKEGSMVCSPPSCPPLDCSEQETLHGECCARCKGCIHTGIHYHHRAKWRPSQNPCSLCYCLEGVVKCETERCSPPCRNPSSPPPNTCCPVCHGCGMNSQDFLNGAQVPSVDRCQECVCMNGDVLCSPRPCPAVSCPNSVRRPGDCCPRCEQCEYDSQVLMFPSRTDPCLRCHCSAGEVSCERMDASCPPLRCSHPVTPRGQCCPTCDQCEYERRVYVNGNVFNPAGSGPCVQCSCKDGNVRCQEERCPPVQCSNPINDPQFCCPICKVCVLEGLKYEEGSQWQAEGCSSCTCLNGEVVCTHTHCPPTACTHPTKTTGLCCAECERCTFDQRIYSNRQTFTHPDQPCHTCTCLEGTVQCVRRACPPLNCSNTHTPHGECCPKCPDCSFENRVFVDGEVFPSPVSVCEECVCVSGRVDCHASECPRPHCTTPLPGTCCQNNCNGCSYAGKEYPNGQEFLHPTDNCRTCHCINGNVQCLMRRCPPLACSIPNLLPGECCPQCPVPPADCVYEGRPYRHTERFYDPTDPCRSCLCTNGTSRCQRKPCPLAHCSHPIQQECCRTCDGCLYEGRERANGESWGDVSDPCGVCVCREGSVHCERKRCPAVSCPYPIQRECCLACDGCMYGGMEYPDGYEFLSGEDPCRVCTCYVGDVVCSQLPCYQDCTHPYKPPGQCCGECNRCSHGNVVLISGQSIPDPTDPCSECTCQDGSVRCVKKLCPPASCSHPATSPCGCPVCDGCVFQGWAYVDGQVFPGTRGTCDDCTCSRGEVVCVKRRCPAVSCPHPALDGCACGVCDGCRFNGRDCSNGERFPHPSDHCQRCTCLNGGVVCVSGSCPPVVCARPVIPPGECCPICRGVCLYQGEEFQSGASFTTPIDPCSTCSCLNEVVTCHKKLCPVQCSHPLPFESSNGCCPLCEACLYGGVVYSNRQTFTPAATPLTPGLGNPCQRCTCVRGSVTCMPLFCPPTSCPQPITLPGDCCPQCAVCVYQGEEYSDRQQWNPSSNLCTACTCQAGKVQCVGLECPKLTCMHQLTEPGMCCPRCRGCVYDGEEHAAGSSWFADSTPCMSCMCVDGVTTCSEVRCLSPCINTITVPGECCPVCADCVFEGRVYGPGDSFHPADDPCHICTCEVMPDGEQHLRCYRKQCPSLVDCVKSNILFSGPDSCCPVCAQPLSNCTATLIGNEVLATDDPCFTCQCKDLTWTCLHQSCPPLSCRPEEHHTPPDSCCPVCDECVIEGEKRHVSNGESWTDSEDECVTCTCNLGYIECSIEECVPVECEQGLVRMKTPGKCCYECQDSGVQCVYQGSVYQSNEQWEVDECTSCTCVFGDVHCYSQRCPPLGCAADETPAVIPGVCCPHCIPRPATCVAFGDPHYRTFDGRMLHFQGACTYILSQDCDGGDFSIHATNDDRGRKGVSWTKEVTVFIGDVVVQLLQDWVVRVDYKVVTLPFLKEPYIYLERQTNTILLNTNIGLKVLWSGRSHLEVSIPGSYKGHTCGLCGNFNNYPQDDLRTPAGKVSQSEADFGNSWKVGSGNSSLSCRPGEDIDPCKAAGYQARKSANARCRVLKSAVFHTCHHLVAPEPWYAACVYDLCACGANADECLCDALEAYAAQCREAGARLSWRSSSLCAVGCPVERGFVFDECGPPCPVTCVNRDVPLGVIESHCFKPCVPGCQCPAGLVLHNNHCVPPETCPKIIHGKS</sequence>
<keyword evidence="4" id="KW-0677">Repeat</keyword>
<keyword evidence="5" id="KW-1015">Disulfide bond</keyword>
<dbReference type="SUPFAM" id="SSF57567">
    <property type="entry name" value="Serine protease inhibitors"/>
    <property type="match status" value="1"/>
</dbReference>
<feature type="domain" description="VWFC" evidence="8">
    <location>
        <begin position="975"/>
        <end position="1032"/>
    </location>
</feature>
<evidence type="ECO:0000256" key="3">
    <source>
        <dbReference type="ARBA" id="ARBA00022729"/>
    </source>
</evidence>
<evidence type="ECO:0000256" key="1">
    <source>
        <dbReference type="ARBA" id="ARBA00004613"/>
    </source>
</evidence>
<feature type="domain" description="VWFC" evidence="8">
    <location>
        <begin position="1510"/>
        <end position="1578"/>
    </location>
</feature>
<evidence type="ECO:0000256" key="5">
    <source>
        <dbReference type="ARBA" id="ARBA00023157"/>
    </source>
</evidence>
<dbReference type="InterPro" id="IPR048287">
    <property type="entry name" value="TSPN-like_N"/>
</dbReference>
<organism evidence="10 11">
    <name type="scientific">Salvelinus namaycush</name>
    <name type="common">Lake trout</name>
    <name type="synonym">Salmo namaycush</name>
    <dbReference type="NCBI Taxonomy" id="8040"/>
    <lineage>
        <taxon>Eukaryota</taxon>
        <taxon>Metazoa</taxon>
        <taxon>Chordata</taxon>
        <taxon>Craniata</taxon>
        <taxon>Vertebrata</taxon>
        <taxon>Euteleostomi</taxon>
        <taxon>Actinopterygii</taxon>
        <taxon>Neopterygii</taxon>
        <taxon>Teleostei</taxon>
        <taxon>Protacanthopterygii</taxon>
        <taxon>Salmoniformes</taxon>
        <taxon>Salmonidae</taxon>
        <taxon>Salmoninae</taxon>
        <taxon>Salvelinus</taxon>
    </lineage>
</organism>
<feature type="domain" description="VWFC" evidence="8">
    <location>
        <begin position="681"/>
        <end position="738"/>
    </location>
</feature>
<feature type="domain" description="VWFC" evidence="8">
    <location>
        <begin position="1452"/>
        <end position="1510"/>
    </location>
</feature>
<protein>
    <submittedName>
        <fullName evidence="11">Kielin/chordin-like protein</fullName>
    </submittedName>
</protein>
<dbReference type="SMART" id="SM00215">
    <property type="entry name" value="VWC_out"/>
    <property type="match status" value="11"/>
</dbReference>
<dbReference type="InterPro" id="IPR052424">
    <property type="entry name" value="Kielin_Chordin-BMP_Reg"/>
</dbReference>
<keyword evidence="2" id="KW-0964">Secreted</keyword>
<feature type="domain" description="VWFC" evidence="8">
    <location>
        <begin position="1707"/>
        <end position="1767"/>
    </location>
</feature>
<dbReference type="SMART" id="SM00214">
    <property type="entry name" value="VWC"/>
    <property type="match status" value="23"/>
</dbReference>
<feature type="domain" description="VWFC" evidence="8">
    <location>
        <begin position="1639"/>
        <end position="1703"/>
    </location>
</feature>
<dbReference type="SUPFAM" id="SSF57603">
    <property type="entry name" value="FnI-like domain"/>
    <property type="match status" value="23"/>
</dbReference>
<feature type="domain" description="VWFC" evidence="8">
    <location>
        <begin position="1266"/>
        <end position="1326"/>
    </location>
</feature>
<feature type="domain" description="VWFC" evidence="8">
    <location>
        <begin position="391"/>
        <end position="447"/>
    </location>
</feature>
<dbReference type="PROSITE" id="PS01208">
    <property type="entry name" value="VWFC_1"/>
    <property type="match status" value="9"/>
</dbReference>
<dbReference type="GO" id="GO:0005576">
    <property type="term" value="C:extracellular region"/>
    <property type="evidence" value="ECO:0007669"/>
    <property type="project" value="UniProtKB-SubCell"/>
</dbReference>
<dbReference type="InterPro" id="IPR014853">
    <property type="entry name" value="VWF/SSPO/ZAN-like_Cys-rich_dom"/>
</dbReference>
<feature type="domain" description="VWFC" evidence="8">
    <location>
        <begin position="1326"/>
        <end position="1393"/>
    </location>
</feature>
<dbReference type="SMART" id="SM00210">
    <property type="entry name" value="TSPN"/>
    <property type="match status" value="1"/>
</dbReference>
<dbReference type="Gene3D" id="2.10.70.10">
    <property type="entry name" value="Complement Module, domain 1"/>
    <property type="match status" value="3"/>
</dbReference>
<dbReference type="Proteomes" id="UP000808372">
    <property type="component" value="Chromosome 2"/>
</dbReference>
<dbReference type="SUPFAM" id="SSF49899">
    <property type="entry name" value="Concanavalin A-like lectins/glucanases"/>
    <property type="match status" value="1"/>
</dbReference>
<dbReference type="InterPro" id="IPR001007">
    <property type="entry name" value="VWF_dom"/>
</dbReference>
<dbReference type="Pfam" id="PF00094">
    <property type="entry name" value="VWD"/>
    <property type="match status" value="1"/>
</dbReference>
<dbReference type="Pfam" id="PF23334">
    <property type="entry name" value="VWC2L_2nd"/>
    <property type="match status" value="3"/>
</dbReference>
<feature type="domain" description="VWFC" evidence="8">
    <location>
        <begin position="1206"/>
        <end position="1265"/>
    </location>
</feature>
<dbReference type="InterPro" id="IPR013320">
    <property type="entry name" value="ConA-like_dom_sf"/>
</dbReference>
<feature type="domain" description="VWFC" evidence="8">
    <location>
        <begin position="918"/>
        <end position="975"/>
    </location>
</feature>
<comment type="subcellular location">
    <subcellularLocation>
        <location evidence="1">Secreted</location>
    </subcellularLocation>
</comment>
<evidence type="ECO:0000256" key="2">
    <source>
        <dbReference type="ARBA" id="ARBA00022525"/>
    </source>
</evidence>
<feature type="domain" description="VWFC" evidence="8">
    <location>
        <begin position="1032"/>
        <end position="1090"/>
    </location>
</feature>
<evidence type="ECO:0000256" key="7">
    <source>
        <dbReference type="SAM" id="SignalP"/>
    </source>
</evidence>
<feature type="domain" description="VWFC" evidence="8">
    <location>
        <begin position="447"/>
        <end position="506"/>
    </location>
</feature>
<dbReference type="SMART" id="SM00216">
    <property type="entry name" value="VWD"/>
    <property type="match status" value="1"/>
</dbReference>
<dbReference type="Gene3D" id="2.60.120.200">
    <property type="match status" value="1"/>
</dbReference>
<dbReference type="SMART" id="SM00832">
    <property type="entry name" value="C8"/>
    <property type="match status" value="1"/>
</dbReference>
<feature type="domain" description="VWFC" evidence="8">
    <location>
        <begin position="506"/>
        <end position="564"/>
    </location>
</feature>
<feature type="domain" description="VWFC" evidence="8">
    <location>
        <begin position="621"/>
        <end position="681"/>
    </location>
</feature>
<feature type="region of interest" description="Disordered" evidence="6">
    <location>
        <begin position="233"/>
        <end position="314"/>
    </location>
</feature>
<dbReference type="PROSITE" id="PS50184">
    <property type="entry name" value="VWFC_2"/>
    <property type="match status" value="19"/>
</dbReference>
<feature type="domain" description="VWFC" evidence="8">
    <location>
        <begin position="797"/>
        <end position="855"/>
    </location>
</feature>
<feature type="domain" description="VWFC" evidence="8">
    <location>
        <begin position="1393"/>
        <end position="1452"/>
    </location>
</feature>
<keyword evidence="10" id="KW-1185">Reference proteome</keyword>
<feature type="chain" id="PRO_5035785509" evidence="7">
    <location>
        <begin position="22"/>
        <end position="2106"/>
    </location>
</feature>
<dbReference type="PROSITE" id="PS51233">
    <property type="entry name" value="VWFD"/>
    <property type="match status" value="1"/>
</dbReference>
<feature type="domain" description="VWFC" evidence="8">
    <location>
        <begin position="855"/>
        <end position="914"/>
    </location>
</feature>
<dbReference type="GeneID" id="120020912"/>
<dbReference type="InterPro" id="IPR036084">
    <property type="entry name" value="Ser_inhib-like_sf"/>
</dbReference>
<accession>A0A8U0P949</accession>
<evidence type="ECO:0000313" key="11">
    <source>
        <dbReference type="RefSeq" id="XP_038820465.1"/>
    </source>
</evidence>
<name>A0A8U0P949_SALNM</name>
<dbReference type="PANTHER" id="PTHR46698">
    <property type="entry name" value="CROSSVEINLESS 2"/>
    <property type="match status" value="1"/>
</dbReference>
<gene>
    <name evidence="11" type="primary">LOC120020912</name>
</gene>
<proteinExistence type="predicted"/>
<feature type="domain" description="VWFD" evidence="9">
    <location>
        <begin position="1771"/>
        <end position="1946"/>
    </location>
</feature>
<feature type="signal peptide" evidence="7">
    <location>
        <begin position="1"/>
        <end position="21"/>
    </location>
</feature>
<feature type="domain" description="VWFC" evidence="8">
    <location>
        <begin position="738"/>
        <end position="797"/>
    </location>
</feature>
<evidence type="ECO:0000259" key="8">
    <source>
        <dbReference type="PROSITE" id="PS50184"/>
    </source>
</evidence>
<dbReference type="CDD" id="cd19941">
    <property type="entry name" value="TIL"/>
    <property type="match status" value="1"/>
</dbReference>